<organism evidence="3 4">
    <name type="scientific">Kwoniella newhampshirensis</name>
    <dbReference type="NCBI Taxonomy" id="1651941"/>
    <lineage>
        <taxon>Eukaryota</taxon>
        <taxon>Fungi</taxon>
        <taxon>Dikarya</taxon>
        <taxon>Basidiomycota</taxon>
        <taxon>Agaricomycotina</taxon>
        <taxon>Tremellomycetes</taxon>
        <taxon>Tremellales</taxon>
        <taxon>Cryptococcaceae</taxon>
        <taxon>Kwoniella</taxon>
    </lineage>
</organism>
<dbReference type="GeneID" id="92180638"/>
<feature type="region of interest" description="Disordered" evidence="1">
    <location>
        <begin position="246"/>
        <end position="342"/>
    </location>
</feature>
<dbReference type="GO" id="GO:0005743">
    <property type="term" value="C:mitochondrial inner membrane"/>
    <property type="evidence" value="ECO:0007669"/>
    <property type="project" value="TreeGrafter"/>
</dbReference>
<accession>A0AAW0YYZ4</accession>
<keyword evidence="2" id="KW-0472">Membrane</keyword>
<name>A0AAW0YYZ4_9TREE</name>
<comment type="caution">
    <text evidence="3">The sequence shown here is derived from an EMBL/GenBank/DDBJ whole genome shotgun (WGS) entry which is preliminary data.</text>
</comment>
<keyword evidence="4" id="KW-1185">Reference proteome</keyword>
<dbReference type="InterPro" id="IPR018786">
    <property type="entry name" value="Mit_KHE1"/>
</dbReference>
<evidence type="ECO:0000256" key="2">
    <source>
        <dbReference type="SAM" id="Phobius"/>
    </source>
</evidence>
<evidence type="ECO:0008006" key="5">
    <source>
        <dbReference type="Google" id="ProtNLM"/>
    </source>
</evidence>
<dbReference type="EMBL" id="JBCAWK010000006">
    <property type="protein sequence ID" value="KAK8854641.1"/>
    <property type="molecule type" value="Genomic_DNA"/>
</dbReference>
<dbReference type="KEGG" id="kne:92180638"/>
<dbReference type="Proteomes" id="UP001388673">
    <property type="component" value="Unassembled WGS sequence"/>
</dbReference>
<keyword evidence="2" id="KW-0812">Transmembrane</keyword>
<feature type="region of interest" description="Disordered" evidence="1">
    <location>
        <begin position="375"/>
        <end position="409"/>
    </location>
</feature>
<reference evidence="3 4" key="1">
    <citation type="journal article" date="2024" name="bioRxiv">
        <title>Comparative genomics of Cryptococcus and Kwoniella reveals pathogenesis evolution and contrasting karyotype dynamics via intercentromeric recombination or chromosome fusion.</title>
        <authorList>
            <person name="Coelho M.A."/>
            <person name="David-Palma M."/>
            <person name="Shea T."/>
            <person name="Bowers K."/>
            <person name="McGinley-Smith S."/>
            <person name="Mohammad A.W."/>
            <person name="Gnirke A."/>
            <person name="Yurkov A.M."/>
            <person name="Nowrousian M."/>
            <person name="Sun S."/>
            <person name="Cuomo C.A."/>
            <person name="Heitman J."/>
        </authorList>
    </citation>
    <scope>NUCLEOTIDE SEQUENCE [LARGE SCALE GENOMIC DNA]</scope>
    <source>
        <strain evidence="3 4">CBS 13917</strain>
    </source>
</reference>
<feature type="compositionally biased region" description="Low complexity" evidence="1">
    <location>
        <begin position="26"/>
        <end position="43"/>
    </location>
</feature>
<dbReference type="PANTHER" id="PTHR28062:SF1">
    <property type="entry name" value="TRANSMEMBRANE PROTEIN"/>
    <property type="match status" value="1"/>
</dbReference>
<evidence type="ECO:0000313" key="3">
    <source>
        <dbReference type="EMBL" id="KAK8854641.1"/>
    </source>
</evidence>
<dbReference type="GO" id="GO:0006813">
    <property type="term" value="P:potassium ion transport"/>
    <property type="evidence" value="ECO:0007669"/>
    <property type="project" value="TreeGrafter"/>
</dbReference>
<gene>
    <name evidence="3" type="ORF">IAR55_003380</name>
</gene>
<dbReference type="AlphaFoldDB" id="A0AAW0YYZ4"/>
<protein>
    <recommendedName>
        <fullName evidence="5">Mitochondrial K+-H+ exchange-related-domain-containing protein</fullName>
    </recommendedName>
</protein>
<keyword evidence="2" id="KW-1133">Transmembrane helix</keyword>
<dbReference type="RefSeq" id="XP_066802879.1">
    <property type="nucleotide sequence ID" value="XM_066946487.1"/>
</dbReference>
<dbReference type="PANTHER" id="PTHR28062">
    <property type="entry name" value="K+-H+ EXCHANGE-LIKE PROTEIN"/>
    <property type="match status" value="1"/>
</dbReference>
<sequence length="409" mass="45234">MASKIPTKTTRSFRIFALPLARLPRSTPDASSSNPTSTSTGTESKPKPASAKTPLLLFHVSQPDPTPDSAPPNLINKGLAKASDTWLKLGEKDKNSWTYWFYARGEKLMDKIEYEEWALKAVKEGEGVRISKEGQVLDRIEIPLLRPTLKEPLPPLLPKLHRLLLHRIPYHRKMMYRTIIASPLTWPFAIIPVIPNFPLFYVLWRAWSHYKAWRGAQYLETLLKSGLIVEKENEQLGEIYAAKGKNEGANRAPDETSSSAESLKGTGGDKQDLKGASAKSLAPQAKGLGAAPDGTATPSSLVYRSTSPSSDPSIKTSKPDTGTNEQPAPAPAPGPITSTAQHPSLLLSPSQIPLLAKTFNLRPYEVMDITRAIEQADFRARRNDSEREIREKAEEKADEERKDKEGKAE</sequence>
<evidence type="ECO:0000313" key="4">
    <source>
        <dbReference type="Proteomes" id="UP001388673"/>
    </source>
</evidence>
<dbReference type="GO" id="GO:1902600">
    <property type="term" value="P:proton transmembrane transport"/>
    <property type="evidence" value="ECO:0007669"/>
    <property type="project" value="TreeGrafter"/>
</dbReference>
<feature type="transmembrane region" description="Helical" evidence="2">
    <location>
        <begin position="184"/>
        <end position="204"/>
    </location>
</feature>
<evidence type="ECO:0000256" key="1">
    <source>
        <dbReference type="SAM" id="MobiDB-lite"/>
    </source>
</evidence>
<dbReference type="Pfam" id="PF10173">
    <property type="entry name" value="Mit_KHE1"/>
    <property type="match status" value="1"/>
</dbReference>
<feature type="compositionally biased region" description="Polar residues" evidence="1">
    <location>
        <begin position="296"/>
        <end position="326"/>
    </location>
</feature>
<proteinExistence type="predicted"/>
<feature type="region of interest" description="Disordered" evidence="1">
    <location>
        <begin position="24"/>
        <end position="51"/>
    </location>
</feature>